<dbReference type="EMBL" id="BNAJ01000001">
    <property type="protein sequence ID" value="GHF31671.1"/>
    <property type="molecule type" value="Genomic_DNA"/>
</dbReference>
<keyword evidence="5" id="KW-1185">Reference proteome</keyword>
<dbReference type="EMBL" id="JACHFK010000001">
    <property type="protein sequence ID" value="MBB5375079.1"/>
    <property type="molecule type" value="Genomic_DNA"/>
</dbReference>
<evidence type="ECO:0000313" key="2">
    <source>
        <dbReference type="EMBL" id="GHF31671.1"/>
    </source>
</evidence>
<dbReference type="FunFam" id="3.90.190.10:FF:000157">
    <property type="entry name" value="Protein-tyrosine phosphatase"/>
    <property type="match status" value="1"/>
</dbReference>
<evidence type="ECO:0000313" key="4">
    <source>
        <dbReference type="Proteomes" id="UP000539473"/>
    </source>
</evidence>
<dbReference type="Proteomes" id="UP000619376">
    <property type="component" value="Unassembled WGS sequence"/>
</dbReference>
<dbReference type="Proteomes" id="UP000539473">
    <property type="component" value="Unassembled WGS sequence"/>
</dbReference>
<proteinExistence type="predicted"/>
<accession>A0A7W8NLU9</accession>
<dbReference type="Pfam" id="PF22785">
    <property type="entry name" value="Tc-R-P"/>
    <property type="match status" value="1"/>
</dbReference>
<dbReference type="PROSITE" id="PS50056">
    <property type="entry name" value="TYR_PHOSPHATASE_2"/>
    <property type="match status" value="1"/>
</dbReference>
<gene>
    <name evidence="2" type="ORF">GCM10017781_05190</name>
    <name evidence="3" type="ORF">HNQ07_000523</name>
</gene>
<feature type="domain" description="Tyrosine specific protein phosphatases" evidence="1">
    <location>
        <begin position="101"/>
        <end position="157"/>
    </location>
</feature>
<reference evidence="5" key="2">
    <citation type="journal article" date="2019" name="Int. J. Syst. Evol. Microbiol.">
        <title>The Global Catalogue of Microorganisms (GCM) 10K type strain sequencing project: providing services to taxonomists for standard genome sequencing and annotation.</title>
        <authorList>
            <consortium name="The Broad Institute Genomics Platform"/>
            <consortium name="The Broad Institute Genome Sequencing Center for Infectious Disease"/>
            <person name="Wu L."/>
            <person name="Ma J."/>
        </authorList>
    </citation>
    <scope>NUCLEOTIDE SEQUENCE [LARGE SCALE GENOMIC DNA]</scope>
    <source>
        <strain evidence="5">CGMCC 1.18437</strain>
    </source>
</reference>
<evidence type="ECO:0000313" key="3">
    <source>
        <dbReference type="EMBL" id="MBB5375079.1"/>
    </source>
</evidence>
<dbReference type="SUPFAM" id="SSF52799">
    <property type="entry name" value="(Phosphotyrosine protein) phosphatases II"/>
    <property type="match status" value="1"/>
</dbReference>
<dbReference type="CDD" id="cd14505">
    <property type="entry name" value="CDKN3-like"/>
    <property type="match status" value="1"/>
</dbReference>
<sequence>MNAPIRVDWIPTGLWPGRLGLTFAPGKKGVSVYQPGVTHARDVHEDMRTLAQGGAQVISPLIEDFEFDLLGMDGYHAAADAHGLTVVPCPIPDGSVPRDVAAFTGYLDDLMTVLLDGHSVVVHCRGGLGRAGLTAACLLVQAGLTPEDAIALVRQTRSPNAIETREQERFVHDFADVVPQGGHA</sequence>
<evidence type="ECO:0000313" key="5">
    <source>
        <dbReference type="Proteomes" id="UP000619376"/>
    </source>
</evidence>
<reference evidence="2" key="4">
    <citation type="submission" date="2024-05" db="EMBL/GenBank/DDBJ databases">
        <authorList>
            <person name="Sun Q."/>
            <person name="Zhou Y."/>
        </authorList>
    </citation>
    <scope>NUCLEOTIDE SEQUENCE</scope>
    <source>
        <strain evidence="2">CGMCC 1.18437</strain>
    </source>
</reference>
<name>A0A7W8NLU9_9DEIO</name>
<comment type="caution">
    <text evidence="3">The sequence shown here is derived from an EMBL/GenBank/DDBJ whole genome shotgun (WGS) entry which is preliminary data.</text>
</comment>
<dbReference type="RefSeq" id="WP_229831776.1">
    <property type="nucleotide sequence ID" value="NZ_BNAJ01000001.1"/>
</dbReference>
<dbReference type="Gene3D" id="3.90.190.10">
    <property type="entry name" value="Protein tyrosine phosphatase superfamily"/>
    <property type="match status" value="1"/>
</dbReference>
<dbReference type="InterPro" id="IPR000387">
    <property type="entry name" value="Tyr_Pase_dom"/>
</dbReference>
<dbReference type="InterPro" id="IPR029021">
    <property type="entry name" value="Prot-tyrosine_phosphatase-like"/>
</dbReference>
<protein>
    <submittedName>
        <fullName evidence="2 3">Protein tyrosine phosphatase</fullName>
    </submittedName>
</protein>
<organism evidence="3 4">
    <name type="scientific">Deinococcus metalli</name>
    <dbReference type="NCBI Taxonomy" id="1141878"/>
    <lineage>
        <taxon>Bacteria</taxon>
        <taxon>Thermotogati</taxon>
        <taxon>Deinococcota</taxon>
        <taxon>Deinococci</taxon>
        <taxon>Deinococcales</taxon>
        <taxon>Deinococcaceae</taxon>
        <taxon>Deinococcus</taxon>
    </lineage>
</organism>
<dbReference type="PANTHER" id="PTHR23339">
    <property type="entry name" value="TYROSINE SPECIFIC PROTEIN PHOSPHATASE AND DUAL SPECIFICITY PROTEIN PHOSPHATASE"/>
    <property type="match status" value="1"/>
</dbReference>
<reference evidence="3 4" key="3">
    <citation type="submission" date="2020-08" db="EMBL/GenBank/DDBJ databases">
        <title>Genomic Encyclopedia of Type Strains, Phase IV (KMG-IV): sequencing the most valuable type-strain genomes for metagenomic binning, comparative biology and taxonomic classification.</title>
        <authorList>
            <person name="Goeker M."/>
        </authorList>
    </citation>
    <scope>NUCLEOTIDE SEQUENCE [LARGE SCALE GENOMIC DNA]</scope>
    <source>
        <strain evidence="3 4">DSM 27521</strain>
    </source>
</reference>
<evidence type="ECO:0000259" key="1">
    <source>
        <dbReference type="PROSITE" id="PS50056"/>
    </source>
</evidence>
<reference evidence="2" key="1">
    <citation type="journal article" date="2014" name="Int. J. Syst. Evol. Microbiol.">
        <title>Complete genome of a new Firmicutes species belonging to the dominant human colonic microbiota ('Ruminococcus bicirculans') reveals two chromosomes and a selective capacity to utilize plant glucans.</title>
        <authorList>
            <consortium name="NISC Comparative Sequencing Program"/>
            <person name="Wegmann U."/>
            <person name="Louis P."/>
            <person name="Goesmann A."/>
            <person name="Henrissat B."/>
            <person name="Duncan S.H."/>
            <person name="Flint H.J."/>
        </authorList>
    </citation>
    <scope>NUCLEOTIDE SEQUENCE</scope>
    <source>
        <strain evidence="2">CGMCC 1.18437</strain>
    </source>
</reference>
<dbReference type="AlphaFoldDB" id="A0A7W8NLU9"/>
<dbReference type="InterPro" id="IPR050561">
    <property type="entry name" value="PTP"/>
</dbReference>